<dbReference type="AlphaFoldDB" id="A0A5C5G572"/>
<dbReference type="PANTHER" id="PTHR30618">
    <property type="entry name" value="NCS1 FAMILY PURINE/PYRIMIDINE TRANSPORTER"/>
    <property type="match status" value="1"/>
</dbReference>
<dbReference type="EMBL" id="SOZI01000004">
    <property type="protein sequence ID" value="TNY24253.1"/>
    <property type="molecule type" value="Genomic_DNA"/>
</dbReference>
<evidence type="ECO:0000313" key="9">
    <source>
        <dbReference type="Proteomes" id="UP000311382"/>
    </source>
</evidence>
<feature type="transmembrane region" description="Helical" evidence="7">
    <location>
        <begin position="408"/>
        <end position="429"/>
    </location>
</feature>
<accession>A0A5C5G572</accession>
<keyword evidence="3 7" id="KW-0812">Transmembrane</keyword>
<evidence type="ECO:0000256" key="1">
    <source>
        <dbReference type="ARBA" id="ARBA00004141"/>
    </source>
</evidence>
<reference evidence="8 9" key="1">
    <citation type="submission" date="2019-03" db="EMBL/GenBank/DDBJ databases">
        <title>Rhodosporidium diobovatum UCD-FST 08-225 genome sequencing, assembly, and annotation.</title>
        <authorList>
            <person name="Fakankun I.U."/>
            <person name="Fristensky B."/>
            <person name="Levin D.B."/>
        </authorList>
    </citation>
    <scope>NUCLEOTIDE SEQUENCE [LARGE SCALE GENOMIC DNA]</scope>
    <source>
        <strain evidence="8 9">UCD-FST 08-225</strain>
    </source>
</reference>
<feature type="transmembrane region" description="Helical" evidence="7">
    <location>
        <begin position="176"/>
        <end position="198"/>
    </location>
</feature>
<dbReference type="Pfam" id="PF02133">
    <property type="entry name" value="Transp_cyt_pur"/>
    <property type="match status" value="2"/>
</dbReference>
<evidence type="ECO:0000256" key="5">
    <source>
        <dbReference type="ARBA" id="ARBA00023136"/>
    </source>
</evidence>
<name>A0A5C5G572_9BASI</name>
<evidence type="ECO:0000256" key="2">
    <source>
        <dbReference type="ARBA" id="ARBA00008974"/>
    </source>
</evidence>
<dbReference type="GO" id="GO:0015205">
    <property type="term" value="F:nucleobase transmembrane transporter activity"/>
    <property type="evidence" value="ECO:0007669"/>
    <property type="project" value="TreeGrafter"/>
</dbReference>
<evidence type="ECO:0000256" key="6">
    <source>
        <dbReference type="SAM" id="MobiDB-lite"/>
    </source>
</evidence>
<dbReference type="Gene3D" id="1.10.4160.10">
    <property type="entry name" value="Hydantoin permease"/>
    <property type="match status" value="1"/>
</dbReference>
<feature type="transmembrane region" description="Helical" evidence="7">
    <location>
        <begin position="453"/>
        <end position="473"/>
    </location>
</feature>
<evidence type="ECO:0000256" key="3">
    <source>
        <dbReference type="ARBA" id="ARBA00022692"/>
    </source>
</evidence>
<comment type="similarity">
    <text evidence="2">Belongs to the purine-cytosine permease (2.A.39) family.</text>
</comment>
<evidence type="ECO:0000256" key="4">
    <source>
        <dbReference type="ARBA" id="ARBA00022989"/>
    </source>
</evidence>
<proteinExistence type="inferred from homology"/>
<dbReference type="PANTHER" id="PTHR30618:SF0">
    <property type="entry name" value="PURINE-URACIL PERMEASE NCS1"/>
    <property type="match status" value="1"/>
</dbReference>
<protein>
    <submittedName>
        <fullName evidence="8">Permease for cytosine/purines, uracil, thiamine, allantoin-domain-containing protein</fullName>
    </submittedName>
</protein>
<comment type="caution">
    <text evidence="8">The sequence shown here is derived from an EMBL/GenBank/DDBJ whole genome shotgun (WGS) entry which is preliminary data.</text>
</comment>
<organism evidence="8 9">
    <name type="scientific">Rhodotorula diobovata</name>
    <dbReference type="NCBI Taxonomy" id="5288"/>
    <lineage>
        <taxon>Eukaryota</taxon>
        <taxon>Fungi</taxon>
        <taxon>Dikarya</taxon>
        <taxon>Basidiomycota</taxon>
        <taxon>Pucciniomycotina</taxon>
        <taxon>Microbotryomycetes</taxon>
        <taxon>Sporidiobolales</taxon>
        <taxon>Sporidiobolaceae</taxon>
        <taxon>Rhodotorula</taxon>
    </lineage>
</organism>
<keyword evidence="5 7" id="KW-0472">Membrane</keyword>
<dbReference type="Proteomes" id="UP000311382">
    <property type="component" value="Unassembled WGS sequence"/>
</dbReference>
<evidence type="ECO:0000256" key="7">
    <source>
        <dbReference type="SAM" id="Phobius"/>
    </source>
</evidence>
<feature type="transmembrane region" description="Helical" evidence="7">
    <location>
        <begin position="218"/>
        <end position="242"/>
    </location>
</feature>
<gene>
    <name evidence="8" type="ORF">DMC30DRAFT_193268</name>
</gene>
<feature type="transmembrane region" description="Helical" evidence="7">
    <location>
        <begin position="148"/>
        <end position="169"/>
    </location>
</feature>
<feature type="transmembrane region" description="Helical" evidence="7">
    <location>
        <begin position="493"/>
        <end position="513"/>
    </location>
</feature>
<feature type="transmembrane region" description="Helical" evidence="7">
    <location>
        <begin position="91"/>
        <end position="113"/>
    </location>
</feature>
<evidence type="ECO:0000313" key="8">
    <source>
        <dbReference type="EMBL" id="TNY24253.1"/>
    </source>
</evidence>
<feature type="transmembrane region" description="Helical" evidence="7">
    <location>
        <begin position="303"/>
        <end position="322"/>
    </location>
</feature>
<sequence>MEITTSHDMLPVPADSPLRSWGSVSLLGYWVAEAFGISQYQVASSAVSAGLSPGATIGAVLLGHFVISLACAATGYIGCRYGINYPSVARTAFGIHGTYIAVICRAVAAIIWFGTQTYQGGQCVQVMLTAIWPSFKDFPNHLPDSAHVTSSMLLCFFIFYLIQLPLLWIHISKLKYLFAVKIVVMPIFGITLFSWAVARAHGFGPVFTKPTLIKDGRPVGVVFMSAFTSAIGPKATLALNVCDFTRYSKSRRTVVWSNIFSLTVLVTLCAILGVVVTSATEVIYGVSTWSPLQVSSLMGSRAAQFFSALPWALSVLATNISANSTAVGNDLMVMLPKYINIRRGQYITAVLGLVTCPWVSLRATASAAPPADGLSGRQPLIADLADSHCPCYLPQIIQNSAKTFTSFLGGYTIFLAPLGGVIMADVYILRKRHISLPDLFTTHRSCYWYHKGFNWRAIVAFTLGVVPSLPGFIRSINPTLGIPFEATFVYCAVYPVGVVVAGSLHLALSYAFLPAPLPTMFSALDYADSLGGGRGAGRGGSAATEEEKEKESAVGSTVVAV</sequence>
<keyword evidence="9" id="KW-1185">Reference proteome</keyword>
<feature type="transmembrane region" description="Helical" evidence="7">
    <location>
        <begin position="254"/>
        <end position="283"/>
    </location>
</feature>
<dbReference type="InterPro" id="IPR001248">
    <property type="entry name" value="Pur-cyt_permease"/>
</dbReference>
<dbReference type="InterPro" id="IPR045225">
    <property type="entry name" value="Uracil/uridine/allantoin_perm"/>
</dbReference>
<dbReference type="GO" id="GO:0005886">
    <property type="term" value="C:plasma membrane"/>
    <property type="evidence" value="ECO:0007669"/>
    <property type="project" value="TreeGrafter"/>
</dbReference>
<feature type="region of interest" description="Disordered" evidence="6">
    <location>
        <begin position="537"/>
        <end position="561"/>
    </location>
</feature>
<comment type="subcellular location">
    <subcellularLocation>
        <location evidence="1">Membrane</location>
        <topology evidence="1">Multi-pass membrane protein</topology>
    </subcellularLocation>
</comment>
<dbReference type="OrthoDB" id="2018619at2759"/>
<keyword evidence="4 7" id="KW-1133">Transmembrane helix</keyword>
<feature type="transmembrane region" description="Helical" evidence="7">
    <location>
        <begin position="57"/>
        <end position="79"/>
    </location>
</feature>